<evidence type="ECO:0000256" key="1">
    <source>
        <dbReference type="SAM" id="MobiDB-lite"/>
    </source>
</evidence>
<accession>A0A759YF63</accession>
<gene>
    <name evidence="2" type="ORF">G8W61_001750</name>
</gene>
<proteinExistence type="predicted"/>
<comment type="caution">
    <text evidence="2">The sequence shown here is derived from an EMBL/GenBank/DDBJ whole genome shotgun (WGS) entry which is preliminary data.</text>
</comment>
<name>A0A759YF63_SALER</name>
<protein>
    <submittedName>
        <fullName evidence="2">Uncharacterized protein</fullName>
    </submittedName>
</protein>
<reference evidence="2" key="2">
    <citation type="submission" date="2020-02" db="EMBL/GenBank/DDBJ databases">
        <authorList>
            <consortium name="NCBI Pathogen Detection Project"/>
        </authorList>
    </citation>
    <scope>NUCLEOTIDE SEQUENCE</scope>
    <source>
        <strain evidence="2">MA.CK_94/00001630</strain>
    </source>
</reference>
<reference evidence="2" key="1">
    <citation type="journal article" date="2018" name="Genome Biol.">
        <title>SKESA: strategic k-mer extension for scrupulous assemblies.</title>
        <authorList>
            <person name="Souvorov A."/>
            <person name="Agarwala R."/>
            <person name="Lipman D.J."/>
        </authorList>
    </citation>
    <scope>NUCLEOTIDE SEQUENCE</scope>
    <source>
        <strain evidence="2">MA.CK_94/00001630</strain>
    </source>
</reference>
<dbReference type="AlphaFoldDB" id="A0A759YF63"/>
<sequence>MPPGHCEGRIPVRNSDPVPSGMRNVPEHMTWIEQKNTRLLYGCNGVADHQLTVRRRSIDF</sequence>
<feature type="region of interest" description="Disordered" evidence="1">
    <location>
        <begin position="1"/>
        <end position="22"/>
    </location>
</feature>
<feature type="compositionally biased region" description="Basic and acidic residues" evidence="1">
    <location>
        <begin position="1"/>
        <end position="10"/>
    </location>
</feature>
<organism evidence="2">
    <name type="scientific">Salmonella enterica</name>
    <name type="common">Salmonella choleraesuis</name>
    <dbReference type="NCBI Taxonomy" id="28901"/>
    <lineage>
        <taxon>Bacteria</taxon>
        <taxon>Pseudomonadati</taxon>
        <taxon>Pseudomonadota</taxon>
        <taxon>Gammaproteobacteria</taxon>
        <taxon>Enterobacterales</taxon>
        <taxon>Enterobacteriaceae</taxon>
        <taxon>Salmonella</taxon>
    </lineage>
</organism>
<dbReference type="EMBL" id="DAAXRP010000005">
    <property type="protein sequence ID" value="HAG2281491.1"/>
    <property type="molecule type" value="Genomic_DNA"/>
</dbReference>
<evidence type="ECO:0000313" key="2">
    <source>
        <dbReference type="EMBL" id="HAG2281491.1"/>
    </source>
</evidence>